<dbReference type="Proteomes" id="UP001162640">
    <property type="component" value="Unassembled WGS sequence"/>
</dbReference>
<gene>
    <name evidence="1" type="ORF">TL16_g02877</name>
</gene>
<name>A0A9W6ZXA9_9STRA</name>
<reference evidence="2" key="1">
    <citation type="journal article" date="2023" name="Commun. Biol.">
        <title>Genome analysis of Parmales, the sister group of diatoms, reveals the evolutionary specialization of diatoms from phago-mixotrophs to photoautotrophs.</title>
        <authorList>
            <person name="Ban H."/>
            <person name="Sato S."/>
            <person name="Yoshikawa S."/>
            <person name="Yamada K."/>
            <person name="Nakamura Y."/>
            <person name="Ichinomiya M."/>
            <person name="Sato N."/>
            <person name="Blanc-Mathieu R."/>
            <person name="Endo H."/>
            <person name="Kuwata A."/>
            <person name="Ogata H."/>
        </authorList>
    </citation>
    <scope>NUCLEOTIDE SEQUENCE [LARGE SCALE GENOMIC DNA]</scope>
</reference>
<proteinExistence type="predicted"/>
<dbReference type="AlphaFoldDB" id="A0A9W6ZXA9"/>
<protein>
    <submittedName>
        <fullName evidence="1">Uncharacterized protein</fullName>
    </submittedName>
</protein>
<comment type="caution">
    <text evidence="1">The sequence shown here is derived from an EMBL/GenBank/DDBJ whole genome shotgun (WGS) entry which is preliminary data.</text>
</comment>
<accession>A0A9W6ZXA9</accession>
<evidence type="ECO:0000313" key="2">
    <source>
        <dbReference type="Proteomes" id="UP001162640"/>
    </source>
</evidence>
<dbReference type="EMBL" id="BLQM01000073">
    <property type="protein sequence ID" value="GMH59666.1"/>
    <property type="molecule type" value="Genomic_DNA"/>
</dbReference>
<sequence length="66" mass="7611">MGNNLPISSLFHIQTVSESDLNYDEMTKCPSITMKIIKDSTQPNPTQPRLHILRNPLAFLQFRRLV</sequence>
<organism evidence="1 2">
    <name type="scientific">Triparma laevis f. inornata</name>
    <dbReference type="NCBI Taxonomy" id="1714386"/>
    <lineage>
        <taxon>Eukaryota</taxon>
        <taxon>Sar</taxon>
        <taxon>Stramenopiles</taxon>
        <taxon>Ochrophyta</taxon>
        <taxon>Bolidophyceae</taxon>
        <taxon>Parmales</taxon>
        <taxon>Triparmaceae</taxon>
        <taxon>Triparma</taxon>
    </lineage>
</organism>
<evidence type="ECO:0000313" key="1">
    <source>
        <dbReference type="EMBL" id="GMH59666.1"/>
    </source>
</evidence>